<protein>
    <recommendedName>
        <fullName evidence="1">RAP domain-containing protein</fullName>
    </recommendedName>
</protein>
<dbReference type="Proteomes" id="UP001162164">
    <property type="component" value="Unassembled WGS sequence"/>
</dbReference>
<name>A0ABQ9K4V0_9CUCU</name>
<organism evidence="2 3">
    <name type="scientific">Molorchus minor</name>
    <dbReference type="NCBI Taxonomy" id="1323400"/>
    <lineage>
        <taxon>Eukaryota</taxon>
        <taxon>Metazoa</taxon>
        <taxon>Ecdysozoa</taxon>
        <taxon>Arthropoda</taxon>
        <taxon>Hexapoda</taxon>
        <taxon>Insecta</taxon>
        <taxon>Pterygota</taxon>
        <taxon>Neoptera</taxon>
        <taxon>Endopterygota</taxon>
        <taxon>Coleoptera</taxon>
        <taxon>Polyphaga</taxon>
        <taxon>Cucujiformia</taxon>
        <taxon>Chrysomeloidea</taxon>
        <taxon>Cerambycidae</taxon>
        <taxon>Lamiinae</taxon>
        <taxon>Monochamini</taxon>
        <taxon>Molorchus</taxon>
    </lineage>
</organism>
<dbReference type="EMBL" id="JAPWTJ010000018">
    <property type="protein sequence ID" value="KAJ8985184.1"/>
    <property type="molecule type" value="Genomic_DNA"/>
</dbReference>
<dbReference type="SMART" id="SM00952">
    <property type="entry name" value="RAP"/>
    <property type="match status" value="1"/>
</dbReference>
<evidence type="ECO:0000313" key="2">
    <source>
        <dbReference type="EMBL" id="KAJ8985184.1"/>
    </source>
</evidence>
<evidence type="ECO:0000313" key="3">
    <source>
        <dbReference type="Proteomes" id="UP001162164"/>
    </source>
</evidence>
<reference evidence="2" key="1">
    <citation type="journal article" date="2023" name="Insect Mol. Biol.">
        <title>Genome sequencing provides insights into the evolution of gene families encoding plant cell wall-degrading enzymes in longhorned beetles.</title>
        <authorList>
            <person name="Shin N.R."/>
            <person name="Okamura Y."/>
            <person name="Kirsch R."/>
            <person name="Pauchet Y."/>
        </authorList>
    </citation>
    <scope>NUCLEOTIDE SEQUENCE</scope>
    <source>
        <strain evidence="2">MMC_N1</strain>
    </source>
</reference>
<evidence type="ECO:0000259" key="1">
    <source>
        <dbReference type="PROSITE" id="PS51286"/>
    </source>
</evidence>
<dbReference type="InterPro" id="IPR013584">
    <property type="entry name" value="RAP"/>
</dbReference>
<dbReference type="PROSITE" id="PS51286">
    <property type="entry name" value="RAP"/>
    <property type="match status" value="1"/>
</dbReference>
<accession>A0ABQ9K4V0</accession>
<gene>
    <name evidence="2" type="ORF">NQ317_018213</name>
</gene>
<proteinExistence type="predicted"/>
<sequence length="242" mass="28389">MFDFDPKTEPDIYKAAFDELHRTDRQAEYIKYPRCLPCALYYLSMRNIYSYKLMDKVLDIEFIKEIFGKDVSIDVECPDYKGKRLPLELRHKAAKWLTDFAPEHEQPKKITAADKLFLDTVDTIKEIVKDEKLISSKHSSQFSDIILCKDKETGKFIQPRGFENYILGDVMFPLNDGSLQWLAVVILGWNNTFRESSLPLGNIIMKERQLKKIGYTPVFVIWYEFMSLSREDQIAYVSKKIN</sequence>
<keyword evidence="3" id="KW-1185">Reference proteome</keyword>
<feature type="domain" description="RAP" evidence="1">
    <location>
        <begin position="182"/>
        <end position="239"/>
    </location>
</feature>
<comment type="caution">
    <text evidence="2">The sequence shown here is derived from an EMBL/GenBank/DDBJ whole genome shotgun (WGS) entry which is preliminary data.</text>
</comment>